<keyword evidence="1 2" id="KW-0732">Signal</keyword>
<sequence>MPPLHPRLSTAAVLIATVAGAGAPARAADPILSELGRPGDFTLAAPELDEAGAALAGWYLRADIGANFVSRDAVHQAGLGAPDGQRGWTAGAGVGYRVVPHIRTDLTLDYLTGGSARALSLMGNVYWDIATVAGLTPYVGAGAGIGWTKSNGFAFAPLDVDGWSFGWNVSAGIAWTPAPQVSLDAGYRFLDFGTPSNSMPALWGVSLSGRQAHQVRIGFRYALN</sequence>
<evidence type="ECO:0000313" key="4">
    <source>
        <dbReference type="EMBL" id="TCT04293.1"/>
    </source>
</evidence>
<dbReference type="SUPFAM" id="SSF56925">
    <property type="entry name" value="OMPA-like"/>
    <property type="match status" value="1"/>
</dbReference>
<organism evidence="4 5">
    <name type="scientific">Aquabacter spiritensis</name>
    <dbReference type="NCBI Taxonomy" id="933073"/>
    <lineage>
        <taxon>Bacteria</taxon>
        <taxon>Pseudomonadati</taxon>
        <taxon>Pseudomonadota</taxon>
        <taxon>Alphaproteobacteria</taxon>
        <taxon>Hyphomicrobiales</taxon>
        <taxon>Xanthobacteraceae</taxon>
        <taxon>Aquabacter</taxon>
    </lineage>
</organism>
<name>A0A4R3LUR7_9HYPH</name>
<evidence type="ECO:0000313" key="5">
    <source>
        <dbReference type="Proteomes" id="UP000294664"/>
    </source>
</evidence>
<feature type="domain" description="Outer membrane protein beta-barrel" evidence="3">
    <location>
        <begin position="44"/>
        <end position="197"/>
    </location>
</feature>
<feature type="chain" id="PRO_5020304090" evidence="2">
    <location>
        <begin position="28"/>
        <end position="224"/>
    </location>
</feature>
<accession>A0A4R3LUR7</accession>
<gene>
    <name evidence="4" type="ORF">EDC64_107110</name>
</gene>
<keyword evidence="5" id="KW-1185">Reference proteome</keyword>
<dbReference type="EMBL" id="SMAI01000007">
    <property type="protein sequence ID" value="TCT04293.1"/>
    <property type="molecule type" value="Genomic_DNA"/>
</dbReference>
<dbReference type="Gene3D" id="2.40.160.20">
    <property type="match status" value="1"/>
</dbReference>
<reference evidence="4 5" key="1">
    <citation type="submission" date="2019-03" db="EMBL/GenBank/DDBJ databases">
        <title>Genomic Encyclopedia of Type Strains, Phase IV (KMG-IV): sequencing the most valuable type-strain genomes for metagenomic binning, comparative biology and taxonomic classification.</title>
        <authorList>
            <person name="Goeker M."/>
        </authorList>
    </citation>
    <scope>NUCLEOTIDE SEQUENCE [LARGE SCALE GENOMIC DNA]</scope>
    <source>
        <strain evidence="4 5">DSM 9035</strain>
    </source>
</reference>
<proteinExistence type="predicted"/>
<dbReference type="OrthoDB" id="5643626at2"/>
<feature type="signal peptide" evidence="2">
    <location>
        <begin position="1"/>
        <end position="27"/>
    </location>
</feature>
<evidence type="ECO:0000259" key="3">
    <source>
        <dbReference type="Pfam" id="PF13505"/>
    </source>
</evidence>
<dbReference type="InterPro" id="IPR011250">
    <property type="entry name" value="OMP/PagP_B-barrel"/>
</dbReference>
<dbReference type="AlphaFoldDB" id="A0A4R3LUR7"/>
<comment type="caution">
    <text evidence="4">The sequence shown here is derived from an EMBL/GenBank/DDBJ whole genome shotgun (WGS) entry which is preliminary data.</text>
</comment>
<protein>
    <submittedName>
        <fullName evidence="4">Opacity protein-like surface antigen</fullName>
    </submittedName>
</protein>
<dbReference type="InterPro" id="IPR027385">
    <property type="entry name" value="Beta-barrel_OMP"/>
</dbReference>
<dbReference type="RefSeq" id="WP_132031821.1">
    <property type="nucleotide sequence ID" value="NZ_SMAI01000007.1"/>
</dbReference>
<evidence type="ECO:0000256" key="2">
    <source>
        <dbReference type="SAM" id="SignalP"/>
    </source>
</evidence>
<dbReference type="Proteomes" id="UP000294664">
    <property type="component" value="Unassembled WGS sequence"/>
</dbReference>
<evidence type="ECO:0000256" key="1">
    <source>
        <dbReference type="ARBA" id="ARBA00022729"/>
    </source>
</evidence>
<dbReference type="Pfam" id="PF13505">
    <property type="entry name" value="OMP_b-brl"/>
    <property type="match status" value="1"/>
</dbReference>